<dbReference type="InterPro" id="IPR027980">
    <property type="entry name" value="RACo_C"/>
</dbReference>
<dbReference type="InterPro" id="IPR012675">
    <property type="entry name" value="Beta-grasp_dom_sf"/>
</dbReference>
<organism evidence="2 3">
    <name type="scientific">Roseburia inulinivorans DSM 16841</name>
    <dbReference type="NCBI Taxonomy" id="622312"/>
    <lineage>
        <taxon>Bacteria</taxon>
        <taxon>Bacillati</taxon>
        <taxon>Bacillota</taxon>
        <taxon>Clostridia</taxon>
        <taxon>Lachnospirales</taxon>
        <taxon>Lachnospiraceae</taxon>
        <taxon>Roseburia</taxon>
    </lineage>
</organism>
<dbReference type="InterPro" id="IPR042259">
    <property type="entry name" value="Raco-like_middle_sf"/>
</dbReference>
<reference evidence="2 3" key="2">
    <citation type="submission" date="2009-03" db="EMBL/GenBank/DDBJ databases">
        <title>Draft genome sequence of Roseburia inulinivorans (DSM 16841).</title>
        <authorList>
            <person name="Sudarsanam P."/>
            <person name="Ley R."/>
            <person name="Guruge J."/>
            <person name="Turnbaugh P.J."/>
            <person name="Mahowald M."/>
            <person name="Liep D."/>
            <person name="Gordon J."/>
        </authorList>
    </citation>
    <scope>NUCLEOTIDE SEQUENCE [LARGE SCALE GENOMIC DNA]</scope>
    <source>
        <strain evidence="2 3">DSM 16841</strain>
    </source>
</reference>
<reference evidence="2 3" key="1">
    <citation type="submission" date="2009-02" db="EMBL/GenBank/DDBJ databases">
        <authorList>
            <person name="Fulton L."/>
            <person name="Clifton S."/>
            <person name="Fulton B."/>
            <person name="Xu J."/>
            <person name="Minx P."/>
            <person name="Pepin K.H."/>
            <person name="Johnson M."/>
            <person name="Bhonagiri V."/>
            <person name="Nash W.E."/>
            <person name="Mardis E.R."/>
            <person name="Wilson R.K."/>
        </authorList>
    </citation>
    <scope>NUCLEOTIDE SEQUENCE [LARGE SCALE GENOMIC DNA]</scope>
    <source>
        <strain evidence="2 3">DSM 16841</strain>
    </source>
</reference>
<protein>
    <submittedName>
        <fullName evidence="2">2Fe-2S iron-sulfur cluster binding domain protein</fullName>
    </submittedName>
</protein>
<dbReference type="PROSITE" id="PS51085">
    <property type="entry name" value="2FE2S_FER_2"/>
    <property type="match status" value="1"/>
</dbReference>
<dbReference type="Pfam" id="PF17651">
    <property type="entry name" value="Raco_middle"/>
    <property type="match status" value="1"/>
</dbReference>
<dbReference type="PANTHER" id="PTHR42895">
    <property type="entry name" value="IRON-SULFUR CLUSTER-BINDING PROTEIN-RELATED"/>
    <property type="match status" value="1"/>
</dbReference>
<dbReference type="RefSeq" id="WP_007887509.1">
    <property type="nucleotide sequence ID" value="NZ_ACFY01000104.1"/>
</dbReference>
<dbReference type="Pfam" id="PF00111">
    <property type="entry name" value="Fer2"/>
    <property type="match status" value="1"/>
</dbReference>
<evidence type="ECO:0000259" key="1">
    <source>
        <dbReference type="PROSITE" id="PS51085"/>
    </source>
</evidence>
<dbReference type="InterPro" id="IPR043129">
    <property type="entry name" value="ATPase_NBD"/>
</dbReference>
<comment type="caution">
    <text evidence="2">The sequence shown here is derived from an EMBL/GenBank/DDBJ whole genome shotgun (WGS) entry which is preliminary data.</text>
</comment>
<dbReference type="CDD" id="cd00207">
    <property type="entry name" value="fer2"/>
    <property type="match status" value="1"/>
</dbReference>
<dbReference type="GO" id="GO:0051536">
    <property type="term" value="F:iron-sulfur cluster binding"/>
    <property type="evidence" value="ECO:0007669"/>
    <property type="project" value="InterPro"/>
</dbReference>
<accession>C0FVM2</accession>
<feature type="domain" description="2Fe-2S ferredoxin-type" evidence="1">
    <location>
        <begin position="1"/>
        <end position="84"/>
    </location>
</feature>
<proteinExistence type="predicted"/>
<dbReference type="AlphaFoldDB" id="C0FVM2"/>
<sequence>MIIDRSKQQKNLLEMLQEKNEYISAPCNGNGICGKCIVRYKRGATEPTRRDREVFSEKQLEDGYRLACQSHPVGAYEVELPESEETIEVLSEWEKQQKTDTEELTEAYTQTPAEAKTSGGIQDKETAEGTAEKTENALYGICIDIGTTTLAALLVNLETEADCQTAVSVNHQRTYGSDVLSRISASNGGKKWEIQRCIRQDLQKLIRELLQKEKITEQQIQRIVIAGNTTMCHLLRGFSCETLGVAPFLPVDLSWMEGSAADFLGMKELDTKVVILPGISAFVGADIMAGIAKMNMHRSEGYHLLLDIGTNGEMVLGNCRHMYVTSTSAGPAFEGGNISCGMASIPGVISHVFMEETGKAGFQVIGETDGENKKQQAIGICGTGMIDLVYELREHQMIDEHGTYSDLYFDTGYELAEKVKFTQNDIRELQMAKAAIRAGVDILVKKAGITFDEVDDCYLAGGFGTKIDIKKAAGIGLIPKELEMKTIPAGNTVLAGTKEVLLGRISKEELEKIQTMAEVINLAEENDFEELYLSYMDF</sequence>
<dbReference type="SUPFAM" id="SSF53067">
    <property type="entry name" value="Actin-like ATPase domain"/>
    <property type="match status" value="1"/>
</dbReference>
<dbReference type="InterPro" id="IPR036010">
    <property type="entry name" value="2Fe-2S_ferredoxin-like_sf"/>
</dbReference>
<dbReference type="Gene3D" id="3.30.420.480">
    <property type="entry name" value="Domain of unknown function (DUF4445)"/>
    <property type="match status" value="1"/>
</dbReference>
<dbReference type="Gene3D" id="3.10.20.30">
    <property type="match status" value="1"/>
</dbReference>
<dbReference type="GeneID" id="75163790"/>
<dbReference type="InterPro" id="IPR001041">
    <property type="entry name" value="2Fe-2S_ferredoxin-type"/>
</dbReference>
<dbReference type="InterPro" id="IPR041414">
    <property type="entry name" value="Raco-like_middle"/>
</dbReference>
<dbReference type="PANTHER" id="PTHR42895:SF2">
    <property type="entry name" value="IRON-SULFUR CLUSTER PROTEIN"/>
    <property type="match status" value="1"/>
</dbReference>
<dbReference type="Proteomes" id="UP000003561">
    <property type="component" value="Unassembled WGS sequence"/>
</dbReference>
<dbReference type="eggNOG" id="COG2871">
    <property type="taxonomic scope" value="Bacteria"/>
</dbReference>
<evidence type="ECO:0000313" key="2">
    <source>
        <dbReference type="EMBL" id="EEG93410.1"/>
    </source>
</evidence>
<gene>
    <name evidence="2" type="ORF">ROSEINA2194_02797</name>
</gene>
<evidence type="ECO:0000313" key="3">
    <source>
        <dbReference type="Proteomes" id="UP000003561"/>
    </source>
</evidence>
<dbReference type="Pfam" id="PF14574">
    <property type="entry name" value="RACo_C_ter"/>
    <property type="match status" value="1"/>
</dbReference>
<dbReference type="EMBL" id="ACFY01000104">
    <property type="protein sequence ID" value="EEG93410.1"/>
    <property type="molecule type" value="Genomic_DNA"/>
</dbReference>
<name>C0FVM2_9FIRM</name>
<dbReference type="InterPro" id="IPR052911">
    <property type="entry name" value="Corrinoid_activation_enz"/>
</dbReference>
<dbReference type="eggNOG" id="COG3894">
    <property type="taxonomic scope" value="Bacteria"/>
</dbReference>
<dbReference type="SUPFAM" id="SSF54292">
    <property type="entry name" value="2Fe-2S ferredoxin-like"/>
    <property type="match status" value="1"/>
</dbReference>